<feature type="domain" description="VWFA" evidence="3">
    <location>
        <begin position="374"/>
        <end position="534"/>
    </location>
</feature>
<dbReference type="InterPro" id="IPR002035">
    <property type="entry name" value="VWF_A"/>
</dbReference>
<gene>
    <name evidence="4" type="ORF">A3G49_01450</name>
</gene>
<reference evidence="4 5" key="1">
    <citation type="journal article" date="2016" name="Nat. Commun.">
        <title>Thousands of microbial genomes shed light on interconnected biogeochemical processes in an aquifer system.</title>
        <authorList>
            <person name="Anantharaman K."/>
            <person name="Brown C.T."/>
            <person name="Hug L.A."/>
            <person name="Sharon I."/>
            <person name="Castelle C.J."/>
            <person name="Probst A.J."/>
            <person name="Thomas B.C."/>
            <person name="Singh A."/>
            <person name="Wilkins M.J."/>
            <person name="Karaoz U."/>
            <person name="Brodie E.L."/>
            <person name="Williams K.H."/>
            <person name="Hubbard S.S."/>
            <person name="Banfield J.F."/>
        </authorList>
    </citation>
    <scope>NUCLEOTIDE SEQUENCE [LARGE SCALE GENOMIC DNA]</scope>
</reference>
<dbReference type="PANTHER" id="PTHR41248">
    <property type="entry name" value="NORD PROTEIN"/>
    <property type="match status" value="1"/>
</dbReference>
<organism evidence="4 5">
    <name type="scientific">Candidatus Sungbacteria bacterium RIFCSPLOWO2_12_FULL_41_11</name>
    <dbReference type="NCBI Taxonomy" id="1802286"/>
    <lineage>
        <taxon>Bacteria</taxon>
        <taxon>Candidatus Sungiibacteriota</taxon>
    </lineage>
</organism>
<dbReference type="PANTHER" id="PTHR41248:SF1">
    <property type="entry name" value="NORD PROTEIN"/>
    <property type="match status" value="1"/>
</dbReference>
<dbReference type="EMBL" id="MHQY01000015">
    <property type="protein sequence ID" value="OHA13889.1"/>
    <property type="molecule type" value="Genomic_DNA"/>
</dbReference>
<evidence type="ECO:0000259" key="3">
    <source>
        <dbReference type="PROSITE" id="PS50234"/>
    </source>
</evidence>
<protein>
    <recommendedName>
        <fullName evidence="3">VWFA domain-containing protein</fullName>
    </recommendedName>
</protein>
<evidence type="ECO:0000313" key="4">
    <source>
        <dbReference type="EMBL" id="OHA13889.1"/>
    </source>
</evidence>
<evidence type="ECO:0000313" key="5">
    <source>
        <dbReference type="Proteomes" id="UP000177171"/>
    </source>
</evidence>
<comment type="caution">
    <text evidence="4">The sequence shown here is derived from an EMBL/GenBank/DDBJ whole genome shotgun (WGS) entry which is preliminary data.</text>
</comment>
<dbReference type="InterPro" id="IPR051928">
    <property type="entry name" value="NorD/CobT"/>
</dbReference>
<evidence type="ECO:0000256" key="2">
    <source>
        <dbReference type="SAM" id="MobiDB-lite"/>
    </source>
</evidence>
<keyword evidence="1" id="KW-0175">Coiled coil</keyword>
<dbReference type="Gene3D" id="3.40.50.410">
    <property type="entry name" value="von Willebrand factor, type A domain"/>
    <property type="match status" value="1"/>
</dbReference>
<feature type="compositionally biased region" description="Basic and acidic residues" evidence="2">
    <location>
        <begin position="157"/>
        <end position="173"/>
    </location>
</feature>
<dbReference type="Proteomes" id="UP000177171">
    <property type="component" value="Unassembled WGS sequence"/>
</dbReference>
<accession>A0A1G2LSP9</accession>
<dbReference type="SUPFAM" id="SSF53300">
    <property type="entry name" value="vWA-like"/>
    <property type="match status" value="1"/>
</dbReference>
<dbReference type="PROSITE" id="PS50234">
    <property type="entry name" value="VWFA"/>
    <property type="match status" value="1"/>
</dbReference>
<name>A0A1G2LSP9_9BACT</name>
<sequence>MAAYENVKEYVEMAEKTLPAEGAKEKDVVRSAKERYSITYEKIWPEMEKLVKKDLELEELRKLLEQALSGSEGEKGDKKEGRDAPQGQKEDGETRPDPAKLRELLKQLPEELKKELEKMRPSQTGEEQPEKEKTRPDARNGQDVINEDKTEEEEENMEGKESGESAKGKKEKTVISGQEGGEKQEGNPLPLDQISDELKKELRKVFDGLSEEEKEFLQHMARKTLEYIEDEIVREFSGKLAEDEPETHVVFEARQKKEEKMKKLEEAEERLKREKVLVKHELEEIEKKQAKISENKNGYMRAYEEVRVLDDALYRRLDEIFTPNIKRNIKMKSAGLKPNLLKVFKWEAGIMAGAKALDSKIFESYSRHEKKDYVFFILNDMSNSMGNGGKIENDFKAKILLSEVLNRLGVKFAVAGFNDDFFQFKNSGEDLNDKIREKMNGMKMVEGYTDTGRALVTASRDLEKEFAKEKFLLVLTDGMPMTLEKDAPSETHRAVADILKKTSQKLIGIGLGPKTEFVREYFPASIVEEDVRNLPETLSALLEDMILNPEKYAYKNDR</sequence>
<feature type="coiled-coil region" evidence="1">
    <location>
        <begin position="250"/>
        <end position="288"/>
    </location>
</feature>
<dbReference type="InterPro" id="IPR036465">
    <property type="entry name" value="vWFA_dom_sf"/>
</dbReference>
<proteinExistence type="predicted"/>
<feature type="region of interest" description="Disordered" evidence="2">
    <location>
        <begin position="67"/>
        <end position="191"/>
    </location>
</feature>
<feature type="compositionally biased region" description="Basic and acidic residues" evidence="2">
    <location>
        <begin position="128"/>
        <end position="140"/>
    </location>
</feature>
<feature type="compositionally biased region" description="Basic and acidic residues" evidence="2">
    <location>
        <begin position="72"/>
        <end position="120"/>
    </location>
</feature>
<evidence type="ECO:0000256" key="1">
    <source>
        <dbReference type="SAM" id="Coils"/>
    </source>
</evidence>
<dbReference type="AlphaFoldDB" id="A0A1G2LSP9"/>